<dbReference type="RefSeq" id="YP_009294395.1">
    <property type="nucleotide sequence ID" value="NC_031147.1"/>
</dbReference>
<dbReference type="GO" id="GO:0019843">
    <property type="term" value="F:rRNA binding"/>
    <property type="evidence" value="ECO:0007669"/>
    <property type="project" value="UniProtKB-KW"/>
</dbReference>
<dbReference type="Pfam" id="PF00573">
    <property type="entry name" value="Ribosomal_L4"/>
    <property type="match status" value="1"/>
</dbReference>
<dbReference type="PANTHER" id="PTHR10746">
    <property type="entry name" value="50S RIBOSOMAL PROTEIN L4"/>
    <property type="match status" value="1"/>
</dbReference>
<evidence type="ECO:0000256" key="4">
    <source>
        <dbReference type="ARBA" id="ARBA00022884"/>
    </source>
</evidence>
<dbReference type="SUPFAM" id="SSF52166">
    <property type="entry name" value="Ribosomal protein L4"/>
    <property type="match status" value="1"/>
</dbReference>
<evidence type="ECO:0000256" key="2">
    <source>
        <dbReference type="ARBA" id="ARBA00010528"/>
    </source>
</evidence>
<evidence type="ECO:0000256" key="7">
    <source>
        <dbReference type="ARBA" id="ARBA00035208"/>
    </source>
</evidence>
<sequence>MVKETIAKFPIYESNLLSNKTEDIKLQINDKNSMYLVHRSLVAQMAGKRQGSANSKTRSEVRGGGRKPWKQKGTGKARAGSTRSPLWRGGGVIFGPKPRDYSKKLNTKERRVAIQTVLLNKLNTTITIPAEELVLAKPSTKQLASKLKQLGITINSKVLLIVKEKNDYLYLASRNIPNVELVRAGNLNIASLLKARYLVITRESLFDIQETYHVT</sequence>
<dbReference type="PANTHER" id="PTHR10746:SF17">
    <property type="entry name" value="LARGE RIBOSOMAL SUBUNIT PROTEIN UL4C"/>
    <property type="match status" value="1"/>
</dbReference>
<geneLocation type="plastid" evidence="10"/>
<dbReference type="GeneID" id="29070338"/>
<reference evidence="10" key="1">
    <citation type="journal article" date="2018" name="PLoS ONE">
        <title>Plastid genome analysis of three Nemaliophycidae red algal species suggests environmental adaptation for iron limited habitats.</title>
        <authorList>
            <person name="Cho C.H."/>
            <person name="Choi J.W."/>
            <person name="Lam D.W."/>
            <person name="Kim K.M."/>
            <person name="Yoon H.S."/>
        </authorList>
    </citation>
    <scope>NUCLEOTIDE SEQUENCE</scope>
</reference>
<organism evidence="10">
    <name type="scientific">Palmaria palmata</name>
    <name type="common">Dulse</name>
    <name type="synonym">Rhodymenia palmata</name>
    <dbReference type="NCBI Taxonomy" id="2822"/>
    <lineage>
        <taxon>Eukaryota</taxon>
        <taxon>Rhodophyta</taxon>
        <taxon>Florideophyceae</taxon>
        <taxon>Nemaliophycidae</taxon>
        <taxon>Palmariales</taxon>
        <taxon>Palmariaceae</taxon>
        <taxon>Palmaria</taxon>
    </lineage>
</organism>
<dbReference type="HAMAP" id="MF_01328_B">
    <property type="entry name" value="Ribosomal_uL4_B"/>
    <property type="match status" value="1"/>
</dbReference>
<keyword evidence="10" id="KW-0934">Plastid</keyword>
<keyword evidence="6" id="KW-0687">Ribonucleoprotein</keyword>
<keyword evidence="5 10" id="KW-0689">Ribosomal protein</keyword>
<dbReference type="InterPro" id="IPR002136">
    <property type="entry name" value="Ribosomal_uL4"/>
</dbReference>
<name>A0A1C9CHJ5_PALPL</name>
<evidence type="ECO:0000256" key="9">
    <source>
        <dbReference type="SAM" id="MobiDB-lite"/>
    </source>
</evidence>
<dbReference type="InterPro" id="IPR023574">
    <property type="entry name" value="Ribosomal_uL4_dom_sf"/>
</dbReference>
<dbReference type="EMBL" id="KX284726">
    <property type="protein sequence ID" value="AOM67835.1"/>
    <property type="molecule type" value="Genomic_DNA"/>
</dbReference>
<feature type="compositionally biased region" description="Basic residues" evidence="9">
    <location>
        <begin position="64"/>
        <end position="75"/>
    </location>
</feature>
<protein>
    <recommendedName>
        <fullName evidence="7">Large ribosomal subunit protein uL4c</fullName>
    </recommendedName>
    <alternativeName>
        <fullName evidence="8">50S ribosomal protein L4, chloroplastic</fullName>
    </alternativeName>
</protein>
<dbReference type="GO" id="GO:0006412">
    <property type="term" value="P:translation"/>
    <property type="evidence" value="ECO:0007669"/>
    <property type="project" value="InterPro"/>
</dbReference>
<comment type="function">
    <text evidence="1">Probably binds the 23S rRNA.</text>
</comment>
<dbReference type="GO" id="GO:1990904">
    <property type="term" value="C:ribonucleoprotein complex"/>
    <property type="evidence" value="ECO:0007669"/>
    <property type="project" value="UniProtKB-KW"/>
</dbReference>
<evidence type="ECO:0000256" key="8">
    <source>
        <dbReference type="ARBA" id="ARBA00035387"/>
    </source>
</evidence>
<dbReference type="AlphaFoldDB" id="A0A1C9CHJ5"/>
<evidence type="ECO:0000256" key="6">
    <source>
        <dbReference type="ARBA" id="ARBA00023274"/>
    </source>
</evidence>
<evidence type="ECO:0000256" key="3">
    <source>
        <dbReference type="ARBA" id="ARBA00022730"/>
    </source>
</evidence>
<gene>
    <name evidence="10" type="primary">rpl4</name>
    <name evidence="10" type="ORF">Palma_203</name>
</gene>
<evidence type="ECO:0000256" key="5">
    <source>
        <dbReference type="ARBA" id="ARBA00022980"/>
    </source>
</evidence>
<feature type="region of interest" description="Disordered" evidence="9">
    <location>
        <begin position="46"/>
        <end position="86"/>
    </location>
</feature>
<dbReference type="GO" id="GO:0005840">
    <property type="term" value="C:ribosome"/>
    <property type="evidence" value="ECO:0007669"/>
    <property type="project" value="UniProtKB-KW"/>
</dbReference>
<evidence type="ECO:0000313" key="10">
    <source>
        <dbReference type="EMBL" id="AOM67835.1"/>
    </source>
</evidence>
<dbReference type="InterPro" id="IPR013005">
    <property type="entry name" value="Ribosomal_uL4-like"/>
</dbReference>
<keyword evidence="3" id="KW-0699">rRNA-binding</keyword>
<accession>A0A1C9CHJ5</accession>
<keyword evidence="4" id="KW-0694">RNA-binding</keyword>
<evidence type="ECO:0000256" key="1">
    <source>
        <dbReference type="ARBA" id="ARBA00004083"/>
    </source>
</evidence>
<proteinExistence type="inferred from homology"/>
<dbReference type="NCBIfam" id="TIGR03953">
    <property type="entry name" value="rplD_bact"/>
    <property type="match status" value="1"/>
</dbReference>
<dbReference type="Gene3D" id="3.40.1370.10">
    <property type="match status" value="1"/>
</dbReference>
<comment type="similarity">
    <text evidence="2">Belongs to the universal ribosomal protein uL4 family.</text>
</comment>
<dbReference type="GO" id="GO:0003735">
    <property type="term" value="F:structural constituent of ribosome"/>
    <property type="evidence" value="ECO:0007669"/>
    <property type="project" value="InterPro"/>
</dbReference>